<dbReference type="RefSeq" id="WP_146779983.1">
    <property type="nucleotide sequence ID" value="NZ_CP042434.1"/>
</dbReference>
<evidence type="ECO:0000256" key="5">
    <source>
        <dbReference type="ARBA" id="ARBA00023002"/>
    </source>
</evidence>
<keyword evidence="12" id="KW-1185">Reference proteome</keyword>
<reference evidence="11 12" key="1">
    <citation type="journal article" date="2017" name="Int. J. Syst. Evol. Microbiol.">
        <title>Arachidicoccus ginsenosidivorans sp. nov., with ginsenoside-converting activity isolated from ginseng cultivating soil.</title>
        <authorList>
            <person name="Siddiqi M.Z."/>
            <person name="Aslam Z."/>
            <person name="Im W.T."/>
        </authorList>
    </citation>
    <scope>NUCLEOTIDE SEQUENCE [LARGE SCALE GENOMIC DNA]</scope>
    <source>
        <strain evidence="11 12">Gsoil 809</strain>
    </source>
</reference>
<evidence type="ECO:0000256" key="2">
    <source>
        <dbReference type="ARBA" id="ARBA00012637"/>
    </source>
</evidence>
<evidence type="ECO:0000256" key="7">
    <source>
        <dbReference type="ARBA" id="ARBA00047599"/>
    </source>
</evidence>
<dbReference type="InterPro" id="IPR036188">
    <property type="entry name" value="FAD/NAD-bd_sf"/>
</dbReference>
<dbReference type="PRINTS" id="PR00411">
    <property type="entry name" value="PNDRDTASEI"/>
</dbReference>
<evidence type="ECO:0000256" key="1">
    <source>
        <dbReference type="ARBA" id="ARBA00005272"/>
    </source>
</evidence>
<evidence type="ECO:0000259" key="10">
    <source>
        <dbReference type="Pfam" id="PF07992"/>
    </source>
</evidence>
<dbReference type="SUPFAM" id="SSF51905">
    <property type="entry name" value="FAD/NAD(P)-binding domain"/>
    <property type="match status" value="2"/>
</dbReference>
<proteinExistence type="inferred from homology"/>
<dbReference type="Proteomes" id="UP000321291">
    <property type="component" value="Chromosome"/>
</dbReference>
<dbReference type="GO" id="GO:0050136">
    <property type="term" value="F:NADH dehydrogenase (quinone) (non-electrogenic) activity"/>
    <property type="evidence" value="ECO:0007669"/>
    <property type="project" value="UniProtKB-EC"/>
</dbReference>
<dbReference type="AlphaFoldDB" id="A0A5B8VIG2"/>
<dbReference type="EMBL" id="CP042434">
    <property type="protein sequence ID" value="QEC70722.1"/>
    <property type="molecule type" value="Genomic_DNA"/>
</dbReference>
<keyword evidence="9" id="KW-0472">Membrane</keyword>
<evidence type="ECO:0000256" key="4">
    <source>
        <dbReference type="ARBA" id="ARBA00022827"/>
    </source>
</evidence>
<keyword evidence="9" id="KW-1133">Transmembrane helix</keyword>
<evidence type="ECO:0000256" key="9">
    <source>
        <dbReference type="SAM" id="Phobius"/>
    </source>
</evidence>
<dbReference type="PRINTS" id="PR00368">
    <property type="entry name" value="FADPNR"/>
</dbReference>
<dbReference type="PANTHER" id="PTHR43706:SF47">
    <property type="entry name" value="EXTERNAL NADH-UBIQUINONE OXIDOREDUCTASE 1, MITOCHONDRIAL-RELATED"/>
    <property type="match status" value="1"/>
</dbReference>
<feature type="domain" description="FAD/NAD(P)-binding" evidence="10">
    <location>
        <begin position="7"/>
        <end position="327"/>
    </location>
</feature>
<organism evidence="11 12">
    <name type="scientific">Arachidicoccus ginsenosidivorans</name>
    <dbReference type="NCBI Taxonomy" id="496057"/>
    <lineage>
        <taxon>Bacteria</taxon>
        <taxon>Pseudomonadati</taxon>
        <taxon>Bacteroidota</taxon>
        <taxon>Chitinophagia</taxon>
        <taxon>Chitinophagales</taxon>
        <taxon>Chitinophagaceae</taxon>
        <taxon>Arachidicoccus</taxon>
    </lineage>
</organism>
<dbReference type="InterPro" id="IPR023753">
    <property type="entry name" value="FAD/NAD-binding_dom"/>
</dbReference>
<dbReference type="EC" id="1.6.5.9" evidence="2"/>
<evidence type="ECO:0000313" key="12">
    <source>
        <dbReference type="Proteomes" id="UP000321291"/>
    </source>
</evidence>
<sequence length="459" mass="51656">MEANKKQLIIIGGGFAGINLARKLYNNQYYEVTVIDKHNYNYFTPLLYQVATGFLEPSAISYPFRKLFQHTGIHFRLAELNRVDPDKQLLFLSDNSILKYDILAFAAGSTTNFFGNALLQKNALYIKSIEDAINMRNTLLDVMERASVEKDPVIRKALLTMVVAGGGPTGVELAGMLAEFKACLMGMDYPELKGETLQLYMIEGSANLLAPMSDASHKEAFKTLNRLKIDIRLNTRVEKYEANLVYLSTGEVIHAGTLIWAVGVTARIFPGIDQDCLDKSHRMITDAYNRVIGYQQIYAIGDISVQYGDTRYPSGHPQLAQPAIQQGKRLAKNLLLAAKGKPMHPFHYFDRGDMAIIGRSWAVADLFRHKKHPVHLGGILGLLSWLFIHLVSLVNYNNKIKTFYNWLVAYLTHDQVLRMIFHADKPTSQKTPRPHPHSLLPDQPAAPKKVANGKQRVLF</sequence>
<dbReference type="OrthoDB" id="9781621at2"/>
<dbReference type="PANTHER" id="PTHR43706">
    <property type="entry name" value="NADH DEHYDROGENASE"/>
    <property type="match status" value="1"/>
</dbReference>
<evidence type="ECO:0000313" key="11">
    <source>
        <dbReference type="EMBL" id="QEC70722.1"/>
    </source>
</evidence>
<feature type="region of interest" description="Disordered" evidence="8">
    <location>
        <begin position="426"/>
        <end position="459"/>
    </location>
</feature>
<evidence type="ECO:0000256" key="8">
    <source>
        <dbReference type="SAM" id="MobiDB-lite"/>
    </source>
</evidence>
<comment type="similarity">
    <text evidence="1">Belongs to the NADH dehydrogenase family.</text>
</comment>
<dbReference type="KEGG" id="agi:FSB73_02465"/>
<protein>
    <recommendedName>
        <fullName evidence="2">NADH:ubiquinone reductase (non-electrogenic)</fullName>
        <ecNumber evidence="2">1.6.5.9</ecNumber>
    </recommendedName>
</protein>
<dbReference type="Gene3D" id="3.50.50.100">
    <property type="match status" value="1"/>
</dbReference>
<keyword evidence="3" id="KW-0285">Flavoprotein</keyword>
<dbReference type="Pfam" id="PF07992">
    <property type="entry name" value="Pyr_redox_2"/>
    <property type="match status" value="1"/>
</dbReference>
<keyword evidence="9" id="KW-0812">Transmembrane</keyword>
<keyword evidence="6" id="KW-0520">NAD</keyword>
<accession>A0A5B8VIG2</accession>
<keyword evidence="4" id="KW-0274">FAD</keyword>
<evidence type="ECO:0000256" key="3">
    <source>
        <dbReference type="ARBA" id="ARBA00022630"/>
    </source>
</evidence>
<evidence type="ECO:0000256" key="6">
    <source>
        <dbReference type="ARBA" id="ARBA00023027"/>
    </source>
</evidence>
<dbReference type="InterPro" id="IPR045024">
    <property type="entry name" value="NDH-2"/>
</dbReference>
<feature type="transmembrane region" description="Helical" evidence="9">
    <location>
        <begin position="376"/>
        <end position="396"/>
    </location>
</feature>
<keyword evidence="5" id="KW-0560">Oxidoreductase</keyword>
<gene>
    <name evidence="11" type="ORF">FSB73_02465</name>
</gene>
<comment type="catalytic activity">
    <reaction evidence="7">
        <text>a quinone + NADH + H(+) = a quinol + NAD(+)</text>
        <dbReference type="Rhea" id="RHEA:46160"/>
        <dbReference type="ChEBI" id="CHEBI:15378"/>
        <dbReference type="ChEBI" id="CHEBI:24646"/>
        <dbReference type="ChEBI" id="CHEBI:57540"/>
        <dbReference type="ChEBI" id="CHEBI:57945"/>
        <dbReference type="ChEBI" id="CHEBI:132124"/>
        <dbReference type="EC" id="1.6.5.9"/>
    </reaction>
</comment>
<name>A0A5B8VIG2_9BACT</name>